<dbReference type="AlphaFoldDB" id="A0A0D3HZ44"/>
<name>A0A0D3HZ44_EMIH1</name>
<dbReference type="PANTHER" id="PTHR14465">
    <property type="entry name" value="IQ DOMAIN-CONTAINING PROTEIN H"/>
    <property type="match status" value="1"/>
</dbReference>
<dbReference type="PANTHER" id="PTHR14465:SF0">
    <property type="entry name" value="IQ DOMAIN-CONTAINING PROTEIN H"/>
    <property type="match status" value="1"/>
</dbReference>
<proteinExistence type="predicted"/>
<dbReference type="KEGG" id="ehx:EMIHUDRAFT_250638"/>
<dbReference type="GeneID" id="17250428"/>
<dbReference type="Pfam" id="PF24923">
    <property type="entry name" value="ATP-grasp_IQCH"/>
    <property type="match status" value="1"/>
</dbReference>
<accession>A0A0D3HZ44</accession>
<evidence type="ECO:0000313" key="2">
    <source>
        <dbReference type="EnsemblProtists" id="EOD04279"/>
    </source>
</evidence>
<dbReference type="SUPFAM" id="SSF56059">
    <property type="entry name" value="Glutathione synthetase ATP-binding domain-like"/>
    <property type="match status" value="1"/>
</dbReference>
<organism evidence="2 3">
    <name type="scientific">Emiliania huxleyi (strain CCMP1516)</name>
    <dbReference type="NCBI Taxonomy" id="280463"/>
    <lineage>
        <taxon>Eukaryota</taxon>
        <taxon>Haptista</taxon>
        <taxon>Haptophyta</taxon>
        <taxon>Prymnesiophyceae</taxon>
        <taxon>Isochrysidales</taxon>
        <taxon>Noelaerhabdaceae</taxon>
        <taxon>Emiliania</taxon>
    </lineage>
</organism>
<evidence type="ECO:0000259" key="1">
    <source>
        <dbReference type="Pfam" id="PF24923"/>
    </source>
</evidence>
<dbReference type="RefSeq" id="XP_005756708.1">
    <property type="nucleotide sequence ID" value="XM_005756651.1"/>
</dbReference>
<feature type="domain" description="IQCH-like ATP-grasp" evidence="1">
    <location>
        <begin position="89"/>
        <end position="352"/>
    </location>
</feature>
<reference evidence="2" key="2">
    <citation type="submission" date="2024-10" db="UniProtKB">
        <authorList>
            <consortium name="EnsemblProtists"/>
        </authorList>
    </citation>
    <scope>IDENTIFICATION</scope>
</reference>
<reference evidence="3" key="1">
    <citation type="journal article" date="2013" name="Nature">
        <title>Pan genome of the phytoplankton Emiliania underpins its global distribution.</title>
        <authorList>
            <person name="Read B.A."/>
            <person name="Kegel J."/>
            <person name="Klute M.J."/>
            <person name="Kuo A."/>
            <person name="Lefebvre S.C."/>
            <person name="Maumus F."/>
            <person name="Mayer C."/>
            <person name="Miller J."/>
            <person name="Monier A."/>
            <person name="Salamov A."/>
            <person name="Young J."/>
            <person name="Aguilar M."/>
            <person name="Claverie J.M."/>
            <person name="Frickenhaus S."/>
            <person name="Gonzalez K."/>
            <person name="Herman E.K."/>
            <person name="Lin Y.C."/>
            <person name="Napier J."/>
            <person name="Ogata H."/>
            <person name="Sarno A.F."/>
            <person name="Shmutz J."/>
            <person name="Schroeder D."/>
            <person name="de Vargas C."/>
            <person name="Verret F."/>
            <person name="von Dassow P."/>
            <person name="Valentin K."/>
            <person name="Van de Peer Y."/>
            <person name="Wheeler G."/>
            <person name="Dacks J.B."/>
            <person name="Delwiche C.F."/>
            <person name="Dyhrman S.T."/>
            <person name="Glockner G."/>
            <person name="John U."/>
            <person name="Richards T."/>
            <person name="Worden A.Z."/>
            <person name="Zhang X."/>
            <person name="Grigoriev I.V."/>
            <person name="Allen A.E."/>
            <person name="Bidle K."/>
            <person name="Borodovsky M."/>
            <person name="Bowler C."/>
            <person name="Brownlee C."/>
            <person name="Cock J.M."/>
            <person name="Elias M."/>
            <person name="Gladyshev V.N."/>
            <person name="Groth M."/>
            <person name="Guda C."/>
            <person name="Hadaegh A."/>
            <person name="Iglesias-Rodriguez M.D."/>
            <person name="Jenkins J."/>
            <person name="Jones B.M."/>
            <person name="Lawson T."/>
            <person name="Leese F."/>
            <person name="Lindquist E."/>
            <person name="Lobanov A."/>
            <person name="Lomsadze A."/>
            <person name="Malik S.B."/>
            <person name="Marsh M.E."/>
            <person name="Mackinder L."/>
            <person name="Mock T."/>
            <person name="Mueller-Roeber B."/>
            <person name="Pagarete A."/>
            <person name="Parker M."/>
            <person name="Probert I."/>
            <person name="Quesneville H."/>
            <person name="Raines C."/>
            <person name="Rensing S.A."/>
            <person name="Riano-Pachon D.M."/>
            <person name="Richier S."/>
            <person name="Rokitta S."/>
            <person name="Shiraiwa Y."/>
            <person name="Soanes D.M."/>
            <person name="van der Giezen M."/>
            <person name="Wahlund T.M."/>
            <person name="Williams B."/>
            <person name="Wilson W."/>
            <person name="Wolfe G."/>
            <person name="Wurch L.L."/>
        </authorList>
    </citation>
    <scope>NUCLEOTIDE SEQUENCE</scope>
</reference>
<dbReference type="InterPro" id="IPR038752">
    <property type="entry name" value="IQCH"/>
</dbReference>
<dbReference type="PaxDb" id="2903-EOD04279"/>
<dbReference type="eggNOG" id="ENOG502QSF3">
    <property type="taxonomic scope" value="Eukaryota"/>
</dbReference>
<dbReference type="Proteomes" id="UP000013827">
    <property type="component" value="Unassembled WGS sequence"/>
</dbReference>
<protein>
    <recommendedName>
        <fullName evidence="1">IQCH-like ATP-grasp domain-containing protein</fullName>
    </recommendedName>
</protein>
<keyword evidence="3" id="KW-1185">Reference proteome</keyword>
<dbReference type="HOGENOM" id="CLU_508495_0_0_1"/>
<dbReference type="EnsemblProtists" id="EOD04279">
    <property type="protein sequence ID" value="EOD04279"/>
    <property type="gene ID" value="EMIHUDRAFT_250638"/>
</dbReference>
<dbReference type="InterPro" id="IPR056855">
    <property type="entry name" value="ATP-grasp_IQCH"/>
</dbReference>
<dbReference type="OMA" id="ENYHRVV"/>
<sequence length="536" mass="57364">MRSLDVRQNAQLPRLCDAAAAGVDVIYVAPFPLHDDVVGYFRKVLEIGGVESPEQRFKVVVPENYHRVVGPEDMRLSQALRMPLFGPEPRLARAFGSKSGARRIFQAARVNVPPGAHDVYDEPSLLARLAALIAAHPARDVPRWLVKLDDESGGRGIAHVDAAHGGEGGEEGEDASQARLDAELRQELAELLPFRAVVSAPWLYRSWAEFVVALGRTGGVIEALPPKAGWRIRKASVQKALVSSPSCNLLIEPDGALSLTSTHDQVLSRYSFVGGAFPQAAVPAGAICEAALAIALACRDAGIIGHVGVDFVAFTGAEGMLRLWAVDLNLRLTPTALSFSFFDFLVGGAFDAATGEYRGGPSGENGQTTRTYVMSNAFYHAQLPSVRPSTFFSACRHRGASFDLVARTGTTRFHAFLLAGPFCSHNLGITSAVGTVFNLVDSFSGGVLGMLTVGPSRLDALRRFADGLALIQQQVGPAVARHDASEQALHDLTFQDVIQAVRSLATLAPSDILPAPAEHKKGERRALVDAEQVNEL</sequence>
<evidence type="ECO:0000313" key="3">
    <source>
        <dbReference type="Proteomes" id="UP000013827"/>
    </source>
</evidence>